<organism evidence="1 2">
    <name type="scientific">Rubroshorea leprosula</name>
    <dbReference type="NCBI Taxonomy" id="152421"/>
    <lineage>
        <taxon>Eukaryota</taxon>
        <taxon>Viridiplantae</taxon>
        <taxon>Streptophyta</taxon>
        <taxon>Embryophyta</taxon>
        <taxon>Tracheophyta</taxon>
        <taxon>Spermatophyta</taxon>
        <taxon>Magnoliopsida</taxon>
        <taxon>eudicotyledons</taxon>
        <taxon>Gunneridae</taxon>
        <taxon>Pentapetalae</taxon>
        <taxon>rosids</taxon>
        <taxon>malvids</taxon>
        <taxon>Malvales</taxon>
        <taxon>Dipterocarpaceae</taxon>
        <taxon>Rubroshorea</taxon>
    </lineage>
</organism>
<sequence>MIPFSSSSLSSPSFLSLSSLFSSTQPITVNAVVAGNPSLR</sequence>
<keyword evidence="2" id="KW-1185">Reference proteome</keyword>
<dbReference type="AlphaFoldDB" id="A0AAV5KED0"/>
<reference evidence="1 2" key="1">
    <citation type="journal article" date="2021" name="Commun. Biol.">
        <title>The genome of Shorea leprosula (Dipterocarpaceae) highlights the ecological relevance of drought in aseasonal tropical rainforests.</title>
        <authorList>
            <person name="Ng K.K.S."/>
            <person name="Kobayashi M.J."/>
            <person name="Fawcett J.A."/>
            <person name="Hatakeyama M."/>
            <person name="Paape T."/>
            <person name="Ng C.H."/>
            <person name="Ang C.C."/>
            <person name="Tnah L.H."/>
            <person name="Lee C.T."/>
            <person name="Nishiyama T."/>
            <person name="Sese J."/>
            <person name="O'Brien M.J."/>
            <person name="Copetti D."/>
            <person name="Mohd Noor M.I."/>
            <person name="Ong R.C."/>
            <person name="Putra M."/>
            <person name="Sireger I.Z."/>
            <person name="Indrioko S."/>
            <person name="Kosugi Y."/>
            <person name="Izuno A."/>
            <person name="Isagi Y."/>
            <person name="Lee S.L."/>
            <person name="Shimizu K.K."/>
        </authorList>
    </citation>
    <scope>NUCLEOTIDE SEQUENCE [LARGE SCALE GENOMIC DNA]</scope>
    <source>
        <strain evidence="1">214</strain>
    </source>
</reference>
<evidence type="ECO:0000313" key="1">
    <source>
        <dbReference type="EMBL" id="GKV22959.1"/>
    </source>
</evidence>
<dbReference type="EMBL" id="BPVZ01000061">
    <property type="protein sequence ID" value="GKV22959.1"/>
    <property type="molecule type" value="Genomic_DNA"/>
</dbReference>
<evidence type="ECO:0000313" key="2">
    <source>
        <dbReference type="Proteomes" id="UP001054252"/>
    </source>
</evidence>
<protein>
    <submittedName>
        <fullName evidence="1">Uncharacterized protein</fullName>
    </submittedName>
</protein>
<dbReference type="Proteomes" id="UP001054252">
    <property type="component" value="Unassembled WGS sequence"/>
</dbReference>
<proteinExistence type="predicted"/>
<gene>
    <name evidence="1" type="ORF">SLEP1_g32759</name>
</gene>
<accession>A0AAV5KED0</accession>
<name>A0AAV5KED0_9ROSI</name>
<comment type="caution">
    <text evidence="1">The sequence shown here is derived from an EMBL/GenBank/DDBJ whole genome shotgun (WGS) entry which is preliminary data.</text>
</comment>